<proteinExistence type="predicted"/>
<reference evidence="4" key="2">
    <citation type="submission" date="2011-03" db="EMBL/GenBank/DDBJ databases">
        <title>Comparative genomics and transcriptomics of Neospora caninum and Toxoplasma gondii.</title>
        <authorList>
            <person name="Reid A.J."/>
            <person name="Sohal A."/>
            <person name="Harris D."/>
            <person name="Quail M."/>
            <person name="Sanders M."/>
            <person name="Berriman M."/>
            <person name="Wastling J.M."/>
            <person name="Pain A."/>
        </authorList>
    </citation>
    <scope>NUCLEOTIDE SEQUENCE</scope>
    <source>
        <strain evidence="4">Liverpool</strain>
    </source>
</reference>
<feature type="region of interest" description="Disordered" evidence="2">
    <location>
        <begin position="1"/>
        <end position="21"/>
    </location>
</feature>
<feature type="compositionally biased region" description="Low complexity" evidence="2">
    <location>
        <begin position="7"/>
        <end position="21"/>
    </location>
</feature>
<gene>
    <name evidence="5" type="ORF">BN1204_012750</name>
    <name evidence="4" type="ORF">NCLIV_012750</name>
</gene>
<dbReference type="OMA" id="NDWVVKE"/>
<dbReference type="OrthoDB" id="10423243at2759"/>
<organism evidence="4 6">
    <name type="scientific">Neospora caninum (strain Liverpool)</name>
    <dbReference type="NCBI Taxonomy" id="572307"/>
    <lineage>
        <taxon>Eukaryota</taxon>
        <taxon>Sar</taxon>
        <taxon>Alveolata</taxon>
        <taxon>Apicomplexa</taxon>
        <taxon>Conoidasida</taxon>
        <taxon>Coccidia</taxon>
        <taxon>Eucoccidiorida</taxon>
        <taxon>Eimeriorina</taxon>
        <taxon>Sarcocystidae</taxon>
        <taxon>Neospora</taxon>
    </lineage>
</organism>
<dbReference type="EMBL" id="FR823386">
    <property type="protein sequence ID" value="CBZ51481.1"/>
    <property type="molecule type" value="Genomic_DNA"/>
</dbReference>
<protein>
    <recommendedName>
        <fullName evidence="7">Transmembrane protein</fullName>
    </recommendedName>
</protein>
<dbReference type="GeneID" id="13440480"/>
<evidence type="ECO:0000256" key="2">
    <source>
        <dbReference type="SAM" id="MobiDB-lite"/>
    </source>
</evidence>
<evidence type="ECO:0008006" key="7">
    <source>
        <dbReference type="Google" id="ProtNLM"/>
    </source>
</evidence>
<dbReference type="EMBL" id="LN714479">
    <property type="protein sequence ID" value="CEL65431.1"/>
    <property type="molecule type" value="Genomic_DNA"/>
</dbReference>
<evidence type="ECO:0000313" key="5">
    <source>
        <dbReference type="EMBL" id="CEL65431.1"/>
    </source>
</evidence>
<feature type="coiled-coil region" evidence="1">
    <location>
        <begin position="556"/>
        <end position="590"/>
    </location>
</feature>
<keyword evidence="1" id="KW-0175">Coiled coil</keyword>
<keyword evidence="3" id="KW-0812">Transmembrane</keyword>
<sequence length="676" mass="71449">MDPPQYSSFSPSSSSPSVVPRRFSPSPTLSYSCGASDLQSAADTFFPSGHAFRRHGLFRSTRRVSRSFLFAFSGSFLALVFLFSFSFPSEGPVERLRAISQPNRPISVRLVAEASSDLSRTPTLEADEPAEDSAEDSADNSTISEDPERAQDHNGRAAAEDVVVPLASAAAVRANRDLRALRRRSGRGRLSKLAKPRAFLSSLVRLEASARTTRHSGQAPQDGARAVSGDSAAQDNARDRPGDAGDRRGDRRDGGVAPVPPADADSHVPAGRNLTTALQRGRALRAEGHGAGRGGTDGGRKRGLANGSVQRLVAQAVRTPAGSIALNLFVSFVVAYVTWRVVRSRVPGWVPGGQGAKAKGDLIAPNEWIDGKPGAAGGAGKGAKEKPSALDDLKARANSLKALNTRVEAIRRGQAHKTTRELQKETRALKQEIEELYPALQRLRAANASMERELASSALGQAGAPPGAANVPPGMLFPGGEKGAQPLVLPLLSTADPVGGSSTYVALPAAPHGAGAAAFFSPQHFRGPEAPSTPPRAAAKPGPAAAVPAAAALPSALEAEIAAMEAEKRLQQAQAEKRALSSKLQAVEGDVGLLRERLRISEGKMSDEVAATGALRQRNEELLEDVQQAHADLRDVQRSYDSVKNYAEDMSKYSDLLEKKVAALEAQLRSQPEARR</sequence>
<evidence type="ECO:0000313" key="6">
    <source>
        <dbReference type="Proteomes" id="UP000007494"/>
    </source>
</evidence>
<feature type="compositionally biased region" description="Basic and acidic residues" evidence="2">
    <location>
        <begin position="236"/>
        <end position="254"/>
    </location>
</feature>
<reference evidence="6" key="3">
    <citation type="journal article" date="2012" name="PLoS Pathog.">
        <title>Comparative genomics of the apicomplexan parasites Toxoplasma gondii and Neospora caninum: Coccidia differing in host range and transmission strategy.</title>
        <authorList>
            <person name="Reid A.J."/>
            <person name="Vermont S.J."/>
            <person name="Cotton J.A."/>
            <person name="Harris D."/>
            <person name="Hill-Cawthorne G.A."/>
            <person name="Konen-Waisman S."/>
            <person name="Latham S.M."/>
            <person name="Mourier T."/>
            <person name="Norton R."/>
            <person name="Quail M.A."/>
            <person name="Sanders M."/>
            <person name="Shanmugam D."/>
            <person name="Sohal A."/>
            <person name="Wasmuth J.D."/>
            <person name="Brunk B."/>
            <person name="Grigg M.E."/>
            <person name="Howard J.C."/>
            <person name="Parkinson J."/>
            <person name="Roos D.S."/>
            <person name="Trees A.J."/>
            <person name="Berriman M."/>
            <person name="Pain A."/>
            <person name="Wastling J.M."/>
        </authorList>
    </citation>
    <scope>NUCLEOTIDE SEQUENCE [LARGE SCALE GENOMIC DNA]</scope>
    <source>
        <strain evidence="6">Liverpool</strain>
    </source>
</reference>
<name>F0VCW6_NEOCL</name>
<feature type="region of interest" description="Disordered" evidence="2">
    <location>
        <begin position="283"/>
        <end position="303"/>
    </location>
</feature>
<dbReference type="RefSeq" id="XP_003881514.1">
    <property type="nucleotide sequence ID" value="XM_003881465.1"/>
</dbReference>
<feature type="coiled-coil region" evidence="1">
    <location>
        <begin position="390"/>
        <end position="435"/>
    </location>
</feature>
<evidence type="ECO:0000313" key="4">
    <source>
        <dbReference type="EMBL" id="CBZ51481.1"/>
    </source>
</evidence>
<reference evidence="5" key="4">
    <citation type="journal article" date="2015" name="PLoS ONE">
        <title>Comprehensive Evaluation of Toxoplasma gondii VEG and Neospora caninum LIV Genomes with Tachyzoite Stage Transcriptome and Proteome Defines Novel Transcript Features.</title>
        <authorList>
            <person name="Ramaprasad A."/>
            <person name="Mourier T."/>
            <person name="Naeem R."/>
            <person name="Malas T.B."/>
            <person name="Moussa E."/>
            <person name="Panigrahi A."/>
            <person name="Vermont S.J."/>
            <person name="Otto T.D."/>
            <person name="Wastling J."/>
            <person name="Pain A."/>
        </authorList>
    </citation>
    <scope>NUCLEOTIDE SEQUENCE</scope>
    <source>
        <strain evidence="5">Liverpool</strain>
    </source>
</reference>
<accession>F0VCW6</accession>
<evidence type="ECO:0000256" key="1">
    <source>
        <dbReference type="SAM" id="Coils"/>
    </source>
</evidence>
<dbReference type="Proteomes" id="UP000007494">
    <property type="component" value="Chromosome V"/>
</dbReference>
<evidence type="ECO:0000256" key="3">
    <source>
        <dbReference type="SAM" id="Phobius"/>
    </source>
</evidence>
<feature type="transmembrane region" description="Helical" evidence="3">
    <location>
        <begin position="68"/>
        <end position="87"/>
    </location>
</feature>
<feature type="compositionally biased region" description="Acidic residues" evidence="2">
    <location>
        <begin position="125"/>
        <end position="138"/>
    </location>
</feature>
<feature type="compositionally biased region" description="Basic and acidic residues" evidence="2">
    <location>
        <begin position="146"/>
        <end position="157"/>
    </location>
</feature>
<keyword evidence="6" id="KW-1185">Reference proteome</keyword>
<reference evidence="4" key="1">
    <citation type="submission" date="2011-02" db="EMBL/GenBank/DDBJ databases">
        <authorList>
            <person name="Aslett M."/>
        </authorList>
    </citation>
    <scope>NUCLEOTIDE SEQUENCE</scope>
    <source>
        <strain evidence="4">Liverpool</strain>
    </source>
</reference>
<dbReference type="AlphaFoldDB" id="F0VCW6"/>
<feature type="region of interest" description="Disordered" evidence="2">
    <location>
        <begin position="210"/>
        <end position="271"/>
    </location>
</feature>
<dbReference type="eggNOG" id="ENOG502QZH8">
    <property type="taxonomic scope" value="Eukaryota"/>
</dbReference>
<feature type="region of interest" description="Disordered" evidence="2">
    <location>
        <begin position="117"/>
        <end position="157"/>
    </location>
</feature>
<keyword evidence="3" id="KW-1133">Transmembrane helix</keyword>
<keyword evidence="3" id="KW-0472">Membrane</keyword>
<dbReference type="VEuPathDB" id="ToxoDB:NCLIV_012750"/>
<dbReference type="InParanoid" id="F0VCW6"/>